<dbReference type="SMART" id="SM00448">
    <property type="entry name" value="REC"/>
    <property type="match status" value="1"/>
</dbReference>
<evidence type="ECO:0000256" key="1">
    <source>
        <dbReference type="ARBA" id="ARBA00022553"/>
    </source>
</evidence>
<accession>A0ABW6ZGY9</accession>
<organism evidence="6 7">
    <name type="scientific">Xanthobacter aminoxidans</name>
    <dbReference type="NCBI Taxonomy" id="186280"/>
    <lineage>
        <taxon>Bacteria</taxon>
        <taxon>Pseudomonadati</taxon>
        <taxon>Pseudomonadota</taxon>
        <taxon>Alphaproteobacteria</taxon>
        <taxon>Hyphomicrobiales</taxon>
        <taxon>Xanthobacteraceae</taxon>
        <taxon>Xanthobacter</taxon>
    </lineage>
</organism>
<keyword evidence="2" id="KW-0238">DNA-binding</keyword>
<feature type="domain" description="HTH luxR-type" evidence="4">
    <location>
        <begin position="142"/>
        <end position="207"/>
    </location>
</feature>
<dbReference type="Gene3D" id="1.10.10.10">
    <property type="entry name" value="Winged helix-like DNA-binding domain superfamily/Winged helix DNA-binding domain"/>
    <property type="match status" value="1"/>
</dbReference>
<feature type="domain" description="Response regulatory" evidence="5">
    <location>
        <begin position="3"/>
        <end position="120"/>
    </location>
</feature>
<dbReference type="PROSITE" id="PS50043">
    <property type="entry name" value="HTH_LUXR_2"/>
    <property type="match status" value="1"/>
</dbReference>
<protein>
    <submittedName>
        <fullName evidence="6">Response regulator transcription factor</fullName>
    </submittedName>
</protein>
<dbReference type="PANTHER" id="PTHR43214:SF43">
    <property type="entry name" value="TWO-COMPONENT RESPONSE REGULATOR"/>
    <property type="match status" value="1"/>
</dbReference>
<dbReference type="EMBL" id="JBAFUR010000002">
    <property type="protein sequence ID" value="MFG1252403.1"/>
    <property type="molecule type" value="Genomic_DNA"/>
</dbReference>
<dbReference type="RefSeq" id="WP_024278271.1">
    <property type="nucleotide sequence ID" value="NZ_JAMJXC010000005.1"/>
</dbReference>
<feature type="modified residue" description="4-aspartylphosphate" evidence="3">
    <location>
        <position position="53"/>
    </location>
</feature>
<reference evidence="6 7" key="1">
    <citation type="submission" date="2024-02" db="EMBL/GenBank/DDBJ databases">
        <title>Expansion and revision of Xanthobacter and proposal of Roseixanthobacter gen. nov.</title>
        <authorList>
            <person name="Soltysiak M.P.M."/>
            <person name="Jalihal A."/>
            <person name="Ory A."/>
            <person name="Chrisophersen C."/>
            <person name="Lee A.D."/>
            <person name="Boulton J."/>
            <person name="Springer M."/>
        </authorList>
    </citation>
    <scope>NUCLEOTIDE SEQUENCE [LARGE SCALE GENOMIC DNA]</scope>
    <source>
        <strain evidence="6 7">CB5</strain>
    </source>
</reference>
<evidence type="ECO:0000313" key="6">
    <source>
        <dbReference type="EMBL" id="MFG1252403.1"/>
    </source>
</evidence>
<evidence type="ECO:0000259" key="4">
    <source>
        <dbReference type="PROSITE" id="PS50043"/>
    </source>
</evidence>
<sequence length="217" mass="23263">MTSVLLIDDHPIVLQGCRHLLEDAGISDLMEAQTALAGYRLFRRKRPDVVIVDLALNGSGLAGLALVRRLRAQAARMPILVFSMHADPVIASRALEAGATGYLLKDTSPDDLLEAFEKVRRGQPYISHDLALEVALLGTRGRSGVMADLTPRELQALALLAEGKAYGQIADELGVSYKTVANTCSQLKAKLGATNLAELIHRAIQYVAGAPTGRAKN</sequence>
<dbReference type="InterPro" id="IPR011006">
    <property type="entry name" value="CheY-like_superfamily"/>
</dbReference>
<evidence type="ECO:0000256" key="2">
    <source>
        <dbReference type="ARBA" id="ARBA00023125"/>
    </source>
</evidence>
<evidence type="ECO:0000313" key="7">
    <source>
        <dbReference type="Proteomes" id="UP001604043"/>
    </source>
</evidence>
<dbReference type="Pfam" id="PF00196">
    <property type="entry name" value="GerE"/>
    <property type="match status" value="1"/>
</dbReference>
<dbReference type="InterPro" id="IPR001789">
    <property type="entry name" value="Sig_transdc_resp-reg_receiver"/>
</dbReference>
<dbReference type="InterPro" id="IPR036388">
    <property type="entry name" value="WH-like_DNA-bd_sf"/>
</dbReference>
<dbReference type="PANTHER" id="PTHR43214">
    <property type="entry name" value="TWO-COMPONENT RESPONSE REGULATOR"/>
    <property type="match status" value="1"/>
</dbReference>
<evidence type="ECO:0000256" key="3">
    <source>
        <dbReference type="PROSITE-ProRule" id="PRU00169"/>
    </source>
</evidence>
<dbReference type="InterPro" id="IPR039420">
    <property type="entry name" value="WalR-like"/>
</dbReference>
<proteinExistence type="predicted"/>
<dbReference type="CDD" id="cd17535">
    <property type="entry name" value="REC_NarL-like"/>
    <property type="match status" value="1"/>
</dbReference>
<gene>
    <name evidence="6" type="ORF">V5F30_09340</name>
</gene>
<dbReference type="PRINTS" id="PR00038">
    <property type="entry name" value="HTHLUXR"/>
</dbReference>
<name>A0ABW6ZGY9_9HYPH</name>
<dbReference type="SMART" id="SM00421">
    <property type="entry name" value="HTH_LUXR"/>
    <property type="match status" value="1"/>
</dbReference>
<comment type="caution">
    <text evidence="6">The sequence shown here is derived from an EMBL/GenBank/DDBJ whole genome shotgun (WGS) entry which is preliminary data.</text>
</comment>
<keyword evidence="7" id="KW-1185">Reference proteome</keyword>
<dbReference type="SUPFAM" id="SSF52172">
    <property type="entry name" value="CheY-like"/>
    <property type="match status" value="1"/>
</dbReference>
<dbReference type="Proteomes" id="UP001604043">
    <property type="component" value="Unassembled WGS sequence"/>
</dbReference>
<dbReference type="SUPFAM" id="SSF46894">
    <property type="entry name" value="C-terminal effector domain of the bipartite response regulators"/>
    <property type="match status" value="1"/>
</dbReference>
<dbReference type="PROSITE" id="PS50110">
    <property type="entry name" value="RESPONSE_REGULATORY"/>
    <property type="match status" value="1"/>
</dbReference>
<dbReference type="Gene3D" id="3.40.50.2300">
    <property type="match status" value="1"/>
</dbReference>
<dbReference type="CDD" id="cd06170">
    <property type="entry name" value="LuxR_C_like"/>
    <property type="match status" value="1"/>
</dbReference>
<keyword evidence="1 3" id="KW-0597">Phosphoprotein</keyword>
<evidence type="ECO:0000259" key="5">
    <source>
        <dbReference type="PROSITE" id="PS50110"/>
    </source>
</evidence>
<dbReference type="InterPro" id="IPR016032">
    <property type="entry name" value="Sig_transdc_resp-reg_C-effctor"/>
</dbReference>
<dbReference type="Pfam" id="PF00072">
    <property type="entry name" value="Response_reg"/>
    <property type="match status" value="1"/>
</dbReference>
<dbReference type="InterPro" id="IPR058245">
    <property type="entry name" value="NreC/VraR/RcsB-like_REC"/>
</dbReference>
<dbReference type="InterPro" id="IPR000792">
    <property type="entry name" value="Tscrpt_reg_LuxR_C"/>
</dbReference>